<dbReference type="EMBL" id="MECQ01000001">
    <property type="protein sequence ID" value="ODV55468.1"/>
    <property type="molecule type" value="Genomic_DNA"/>
</dbReference>
<accession>A0A1E4R4Y8</accession>
<dbReference type="AlphaFoldDB" id="A0A1E4R4Y8"/>
<sequence>MVAIIIILLFVMFLFALIKVGMSKSSACHKCGKKFKMLGNKVKCPFCHTKHVKQPDGTYITD</sequence>
<name>A0A1E4R4Y8_9BACI</name>
<comment type="caution">
    <text evidence="1">The sequence shown here is derived from an EMBL/GenBank/DDBJ whole genome shotgun (WGS) entry which is preliminary data.</text>
</comment>
<organism evidence="1 2">
    <name type="scientific">Lysinibacillus fusiformis</name>
    <dbReference type="NCBI Taxonomy" id="28031"/>
    <lineage>
        <taxon>Bacteria</taxon>
        <taxon>Bacillati</taxon>
        <taxon>Bacillota</taxon>
        <taxon>Bacilli</taxon>
        <taxon>Bacillales</taxon>
        <taxon>Bacillaceae</taxon>
        <taxon>Lysinibacillus</taxon>
    </lineage>
</organism>
<evidence type="ECO:0000313" key="1">
    <source>
        <dbReference type="EMBL" id="ODV55468.1"/>
    </source>
</evidence>
<gene>
    <name evidence="1" type="ORF">BG258_05905</name>
</gene>
<dbReference type="RefSeq" id="WP_069480554.1">
    <property type="nucleotide sequence ID" value="NZ_JACUVP010000001.1"/>
</dbReference>
<reference evidence="1 2" key="1">
    <citation type="submission" date="2016-09" db="EMBL/GenBank/DDBJ databases">
        <title>Draft genome sequence of the soil isolate, Lysinibacillus fusiformis M5, a potential hypoxanthine producer.</title>
        <authorList>
            <person name="Gallegos-Monterrosa R."/>
            <person name="Maroti G."/>
            <person name="Balint B."/>
            <person name="Kovacs A.T."/>
        </authorList>
    </citation>
    <scope>NUCLEOTIDE SEQUENCE [LARGE SCALE GENOMIC DNA]</scope>
    <source>
        <strain evidence="1 2">M5</strain>
    </source>
</reference>
<dbReference type="Proteomes" id="UP000094784">
    <property type="component" value="Unassembled WGS sequence"/>
</dbReference>
<proteinExistence type="predicted"/>
<evidence type="ECO:0000313" key="2">
    <source>
        <dbReference type="Proteomes" id="UP000094784"/>
    </source>
</evidence>
<protein>
    <submittedName>
        <fullName evidence="1">Uncharacterized protein</fullName>
    </submittedName>
</protein>